<accession>A0AB33KZS4</accession>
<dbReference type="PANTHER" id="PTHR39337">
    <property type="entry name" value="BLR5642 PROTEIN"/>
    <property type="match status" value="1"/>
</dbReference>
<sequence length="294" mass="34686">MFYRRKFALALVQKFGGELDNLKFQKLLFLATRKQDKKSFDFVPYKFGCFSFQANQDMITLVNRNFLSKDNNNWIVKDDDNYFALLNEVDKRIINVVHSKYSNYSGDELIKETYVNYPFYASKSTIAKKVLSEDELNKVEKQKRSYDDEMFFTIGYEGVSLETYLNKLIINDVKVLVDVRKNSISMKYGFSKSQLKNACESIGIKFMHIPELGIESEKRQELNSLKDYKKLFDVYKKTTLKANDEYLLKLKDISYKYKRVAITCFEKEVCMCHRGVVADELKNKKDWNIKLKHL</sequence>
<dbReference type="Pfam" id="PF04343">
    <property type="entry name" value="DUF488"/>
    <property type="match status" value="1"/>
</dbReference>
<name>A0AB33KZS4_9FLAO</name>
<organism evidence="1">
    <name type="scientific">Tenacibaculum sp. Pbs-1</name>
    <dbReference type="NCBI Taxonomy" id="3238748"/>
    <lineage>
        <taxon>Bacteria</taxon>
        <taxon>Pseudomonadati</taxon>
        <taxon>Bacteroidota</taxon>
        <taxon>Flavobacteriia</taxon>
        <taxon>Flavobacteriales</taxon>
        <taxon>Flavobacteriaceae</taxon>
        <taxon>Tenacibaculum</taxon>
    </lineage>
</organism>
<evidence type="ECO:0000313" key="1">
    <source>
        <dbReference type="EMBL" id="BFP68105.1"/>
    </source>
</evidence>
<dbReference type="EMBL" id="AP035888">
    <property type="protein sequence ID" value="BFP68105.1"/>
    <property type="molecule type" value="Genomic_DNA"/>
</dbReference>
<protein>
    <submittedName>
        <fullName evidence="1">DUF488 domain-containing protein</fullName>
    </submittedName>
</protein>
<dbReference type="PANTHER" id="PTHR39337:SF1">
    <property type="entry name" value="BLR5642 PROTEIN"/>
    <property type="match status" value="1"/>
</dbReference>
<dbReference type="AlphaFoldDB" id="A0AB33KZS4"/>
<gene>
    <name evidence="1" type="ORF">Pbs1_14480</name>
</gene>
<dbReference type="InterPro" id="IPR007438">
    <property type="entry name" value="DUF488"/>
</dbReference>
<reference evidence="1" key="1">
    <citation type="submission" date="2024-08" db="EMBL/GenBank/DDBJ databases">
        <title>Whole genome sequence of Tenacibaculum sp. strain pbs-1 associated with black-spot shell disease in Akoya pearl oysters.</title>
        <authorList>
            <person name="Sakatoku A."/>
            <person name="Suzuki T."/>
            <person name="Hatano K."/>
            <person name="Seki M."/>
            <person name="Tanaka D."/>
            <person name="Nakamura S."/>
            <person name="Suzuki N."/>
            <person name="Isshiki T."/>
        </authorList>
    </citation>
    <scope>NUCLEOTIDE SEQUENCE</scope>
    <source>
        <strain evidence="1">Pbs-1</strain>
    </source>
</reference>
<proteinExistence type="predicted"/>